<evidence type="ECO:0000313" key="8">
    <source>
        <dbReference type="EMBL" id="KDQ20359.1"/>
    </source>
</evidence>
<feature type="compositionally biased region" description="Basic and acidic residues" evidence="6">
    <location>
        <begin position="461"/>
        <end position="471"/>
    </location>
</feature>
<evidence type="ECO:0000256" key="6">
    <source>
        <dbReference type="SAM" id="MobiDB-lite"/>
    </source>
</evidence>
<evidence type="ECO:0000256" key="5">
    <source>
        <dbReference type="SAM" id="Coils"/>
    </source>
</evidence>
<evidence type="ECO:0000313" key="9">
    <source>
        <dbReference type="Proteomes" id="UP000027195"/>
    </source>
</evidence>
<dbReference type="InterPro" id="IPR018957">
    <property type="entry name" value="Znf_C3HC4_RING-type"/>
</dbReference>
<reference evidence="9" key="1">
    <citation type="journal article" date="2014" name="Proc. Natl. Acad. Sci. U.S.A.">
        <title>Extensive sampling of basidiomycete genomes demonstrates inadequacy of the white-rot/brown-rot paradigm for wood decay fungi.</title>
        <authorList>
            <person name="Riley R."/>
            <person name="Salamov A.A."/>
            <person name="Brown D.W."/>
            <person name="Nagy L.G."/>
            <person name="Floudas D."/>
            <person name="Held B.W."/>
            <person name="Levasseur A."/>
            <person name="Lombard V."/>
            <person name="Morin E."/>
            <person name="Otillar R."/>
            <person name="Lindquist E.A."/>
            <person name="Sun H."/>
            <person name="LaButti K.M."/>
            <person name="Schmutz J."/>
            <person name="Jabbour D."/>
            <person name="Luo H."/>
            <person name="Baker S.E."/>
            <person name="Pisabarro A.G."/>
            <person name="Walton J.D."/>
            <person name="Blanchette R.A."/>
            <person name="Henrissat B."/>
            <person name="Martin F."/>
            <person name="Cullen D."/>
            <person name="Hibbett D.S."/>
            <person name="Grigoriev I.V."/>
        </authorList>
    </citation>
    <scope>NUCLEOTIDE SEQUENCE [LARGE SCALE GENOMIC DNA]</scope>
    <source>
        <strain evidence="9">FD-172 SS1</strain>
    </source>
</reference>
<dbReference type="OrthoDB" id="6270329at2759"/>
<keyword evidence="3" id="KW-0862">Zinc</keyword>
<evidence type="ECO:0000256" key="4">
    <source>
        <dbReference type="PROSITE-ProRule" id="PRU00175"/>
    </source>
</evidence>
<evidence type="ECO:0000256" key="3">
    <source>
        <dbReference type="ARBA" id="ARBA00022833"/>
    </source>
</evidence>
<evidence type="ECO:0000259" key="7">
    <source>
        <dbReference type="PROSITE" id="PS50089"/>
    </source>
</evidence>
<dbReference type="HOGENOM" id="CLU_550908_0_0_1"/>
<dbReference type="AlphaFoldDB" id="A0A067MXQ0"/>
<dbReference type="InterPro" id="IPR013083">
    <property type="entry name" value="Znf_RING/FYVE/PHD"/>
</dbReference>
<keyword evidence="1" id="KW-0479">Metal-binding</keyword>
<proteinExistence type="predicted"/>
<dbReference type="Gene3D" id="3.30.40.10">
    <property type="entry name" value="Zinc/RING finger domain, C3HC4 (zinc finger)"/>
    <property type="match status" value="1"/>
</dbReference>
<dbReference type="GO" id="GO:0008270">
    <property type="term" value="F:zinc ion binding"/>
    <property type="evidence" value="ECO:0007669"/>
    <property type="project" value="UniProtKB-KW"/>
</dbReference>
<organism evidence="8 9">
    <name type="scientific">Botryobasidium botryosum (strain FD-172 SS1)</name>
    <dbReference type="NCBI Taxonomy" id="930990"/>
    <lineage>
        <taxon>Eukaryota</taxon>
        <taxon>Fungi</taxon>
        <taxon>Dikarya</taxon>
        <taxon>Basidiomycota</taxon>
        <taxon>Agaricomycotina</taxon>
        <taxon>Agaricomycetes</taxon>
        <taxon>Cantharellales</taxon>
        <taxon>Botryobasidiaceae</taxon>
        <taxon>Botryobasidium</taxon>
    </lineage>
</organism>
<gene>
    <name evidence="8" type="ORF">BOTBODRAFT_27786</name>
</gene>
<feature type="domain" description="RING-type" evidence="7">
    <location>
        <begin position="13"/>
        <end position="44"/>
    </location>
</feature>
<dbReference type="Pfam" id="PF00097">
    <property type="entry name" value="zf-C3HC4"/>
    <property type="match status" value="1"/>
</dbReference>
<keyword evidence="5" id="KW-0175">Coiled coil</keyword>
<feature type="region of interest" description="Disordered" evidence="6">
    <location>
        <begin position="409"/>
        <end position="495"/>
    </location>
</feature>
<accession>A0A067MXQ0</accession>
<dbReference type="InParanoid" id="A0A067MXQ0"/>
<dbReference type="PROSITE" id="PS50089">
    <property type="entry name" value="ZF_RING_2"/>
    <property type="match status" value="1"/>
</dbReference>
<feature type="region of interest" description="Disordered" evidence="6">
    <location>
        <begin position="369"/>
        <end position="390"/>
    </location>
</feature>
<feature type="coiled-coil region" evidence="5">
    <location>
        <begin position="167"/>
        <end position="208"/>
    </location>
</feature>
<dbReference type="SUPFAM" id="SSF57850">
    <property type="entry name" value="RING/U-box"/>
    <property type="match status" value="1"/>
</dbReference>
<sequence length="495" mass="56136">MSAYGADRTPTALPCGHVYCDSCTSTHIARSTAQALPLTCPQCRKSFQRNQVQRLYIDFSQGEPDEEEAPEPQTTLTPAEVLKARELAARLSAIGIETRYDEMEKALREVKNWIDGAESIEDTETKIAITRLLLQTSLLQSKVAQDKAHRLRIRELQKSTSSLKLTVSALQAQAQEQETLLNEAQSELDYETDRCDELETELRAARTQLIEIGGKYTDEQEQKMAWQEKFKAAESACHFTQNSLRSLNDELGMAEGEIRRLEAVKRKLDARNTELEKQLEMAKAEHSRDKRKIRDLEAAITMQGKEAQDSRRIQREADSRTAALKADLDSANNKITELEKNRRELNREREKWKQKFENVMDQSLTGNETATITDFSSPPAGPRNAGYRSLNGRTNQMLYTFGRHAKIPSSSAALEHRPPSPLGNNARPLKRTKKINHADPWLCSDSSSGENDVEEPSPDGARSRGFFERKIVPIPNRRRRTRNLTPPNDLEDFEV</sequence>
<evidence type="ECO:0000256" key="1">
    <source>
        <dbReference type="ARBA" id="ARBA00022723"/>
    </source>
</evidence>
<evidence type="ECO:0000256" key="2">
    <source>
        <dbReference type="ARBA" id="ARBA00022771"/>
    </source>
</evidence>
<feature type="coiled-coil region" evidence="5">
    <location>
        <begin position="244"/>
        <end position="362"/>
    </location>
</feature>
<dbReference type="Proteomes" id="UP000027195">
    <property type="component" value="Unassembled WGS sequence"/>
</dbReference>
<protein>
    <recommendedName>
        <fullName evidence="7">RING-type domain-containing protein</fullName>
    </recommendedName>
</protein>
<dbReference type="EMBL" id="KL198018">
    <property type="protein sequence ID" value="KDQ20359.1"/>
    <property type="molecule type" value="Genomic_DNA"/>
</dbReference>
<name>A0A067MXQ0_BOTB1</name>
<dbReference type="InterPro" id="IPR001841">
    <property type="entry name" value="Znf_RING"/>
</dbReference>
<dbReference type="STRING" id="930990.A0A067MXQ0"/>
<keyword evidence="9" id="KW-1185">Reference proteome</keyword>
<keyword evidence="2 4" id="KW-0863">Zinc-finger</keyword>